<evidence type="ECO:0000256" key="10">
    <source>
        <dbReference type="ARBA" id="ARBA00047899"/>
    </source>
</evidence>
<evidence type="ECO:0000256" key="2">
    <source>
        <dbReference type="ARBA" id="ARBA00022527"/>
    </source>
</evidence>
<dbReference type="PANTHER" id="PTHR27002:SF1037">
    <property type="entry name" value="TYROSINE KINASE FAMILY PROTEIN"/>
    <property type="match status" value="1"/>
</dbReference>
<dbReference type="FunFam" id="1.10.510.10:FF:001023">
    <property type="entry name" value="Os07g0541700 protein"/>
    <property type="match status" value="1"/>
</dbReference>
<dbReference type="EC" id="2.7.11.1" evidence="1"/>
<feature type="domain" description="Protein kinase" evidence="12">
    <location>
        <begin position="65"/>
        <end position="313"/>
    </location>
</feature>
<reference evidence="14" key="1">
    <citation type="journal article" date="2018" name="Nat. Plants">
        <title>Whole-genome landscape of Medicago truncatula symbiotic genes.</title>
        <authorList>
            <person name="Pecrix Y."/>
            <person name="Staton S.E."/>
            <person name="Sallet E."/>
            <person name="Lelandais-Briere C."/>
            <person name="Moreau S."/>
            <person name="Carrere S."/>
            <person name="Blein T."/>
            <person name="Jardinaud M.F."/>
            <person name="Latrasse D."/>
            <person name="Zouine M."/>
            <person name="Zahm M."/>
            <person name="Kreplak J."/>
            <person name="Mayjonade B."/>
            <person name="Satge C."/>
            <person name="Perez M."/>
            <person name="Cauet S."/>
            <person name="Marande W."/>
            <person name="Chantry-Darmon C."/>
            <person name="Lopez-Roques C."/>
            <person name="Bouchez O."/>
            <person name="Berard A."/>
            <person name="Debelle F."/>
            <person name="Munos S."/>
            <person name="Bendahmane A."/>
            <person name="Berges H."/>
            <person name="Niebel A."/>
            <person name="Buitink J."/>
            <person name="Frugier F."/>
            <person name="Benhamed M."/>
            <person name="Crespi M."/>
            <person name="Gouzy J."/>
            <person name="Gamas P."/>
        </authorList>
    </citation>
    <scope>NUCLEOTIDE SEQUENCE [LARGE SCALE GENOMIC DNA]</scope>
    <source>
        <strain evidence="14">cv. Jemalong A17</strain>
    </source>
</reference>
<keyword evidence="8" id="KW-1015">Disulfide bond</keyword>
<keyword evidence="3 13" id="KW-0808">Transferase</keyword>
<comment type="catalytic activity">
    <reaction evidence="11">
        <text>L-seryl-[protein] + ATP = O-phospho-L-seryl-[protein] + ADP + H(+)</text>
        <dbReference type="Rhea" id="RHEA:17989"/>
        <dbReference type="Rhea" id="RHEA-COMP:9863"/>
        <dbReference type="Rhea" id="RHEA-COMP:11604"/>
        <dbReference type="ChEBI" id="CHEBI:15378"/>
        <dbReference type="ChEBI" id="CHEBI:29999"/>
        <dbReference type="ChEBI" id="CHEBI:30616"/>
        <dbReference type="ChEBI" id="CHEBI:83421"/>
        <dbReference type="ChEBI" id="CHEBI:456216"/>
        <dbReference type="EC" id="2.7.11.1"/>
    </reaction>
</comment>
<dbReference type="PANTHER" id="PTHR27002">
    <property type="entry name" value="RECEPTOR-LIKE SERINE/THREONINE-PROTEIN KINASE SD1-8"/>
    <property type="match status" value="1"/>
</dbReference>
<evidence type="ECO:0000256" key="8">
    <source>
        <dbReference type="ARBA" id="ARBA00023157"/>
    </source>
</evidence>
<evidence type="ECO:0000313" key="13">
    <source>
        <dbReference type="EMBL" id="RHN71847.1"/>
    </source>
</evidence>
<evidence type="ECO:0000256" key="1">
    <source>
        <dbReference type="ARBA" id="ARBA00012513"/>
    </source>
</evidence>
<protein>
    <recommendedName>
        <fullName evidence="1">non-specific serine/threonine protein kinase</fullName>
        <ecNumber evidence="1">2.7.11.1</ecNumber>
    </recommendedName>
</protein>
<dbReference type="SMART" id="SM00220">
    <property type="entry name" value="S_TKc"/>
    <property type="match status" value="1"/>
</dbReference>
<accession>A0A396J9K5</accession>
<evidence type="ECO:0000256" key="9">
    <source>
        <dbReference type="ARBA" id="ARBA00023180"/>
    </source>
</evidence>
<keyword evidence="9" id="KW-0325">Glycoprotein</keyword>
<evidence type="ECO:0000256" key="4">
    <source>
        <dbReference type="ARBA" id="ARBA00022729"/>
    </source>
</evidence>
<dbReference type="SUPFAM" id="SSF56112">
    <property type="entry name" value="Protein kinase-like (PK-like)"/>
    <property type="match status" value="1"/>
</dbReference>
<comment type="catalytic activity">
    <reaction evidence="10">
        <text>L-threonyl-[protein] + ATP = O-phospho-L-threonyl-[protein] + ADP + H(+)</text>
        <dbReference type="Rhea" id="RHEA:46608"/>
        <dbReference type="Rhea" id="RHEA-COMP:11060"/>
        <dbReference type="Rhea" id="RHEA-COMP:11605"/>
        <dbReference type="ChEBI" id="CHEBI:15378"/>
        <dbReference type="ChEBI" id="CHEBI:30013"/>
        <dbReference type="ChEBI" id="CHEBI:30616"/>
        <dbReference type="ChEBI" id="CHEBI:61977"/>
        <dbReference type="ChEBI" id="CHEBI:456216"/>
        <dbReference type="EC" id="2.7.11.1"/>
    </reaction>
</comment>
<dbReference type="Gene3D" id="1.10.510.10">
    <property type="entry name" value="Transferase(Phosphotransferase) domain 1"/>
    <property type="match status" value="1"/>
</dbReference>
<keyword evidence="6" id="KW-0418">Kinase</keyword>
<dbReference type="AlphaFoldDB" id="A0A396J9K5"/>
<comment type="caution">
    <text evidence="13">The sequence shown here is derived from an EMBL/GenBank/DDBJ whole genome shotgun (WGS) entry which is preliminary data.</text>
</comment>
<keyword evidence="7" id="KW-0067">ATP-binding</keyword>
<dbReference type="EMBL" id="PSQE01000002">
    <property type="protein sequence ID" value="RHN71847.1"/>
    <property type="molecule type" value="Genomic_DNA"/>
</dbReference>
<keyword evidence="2" id="KW-0723">Serine/threonine-protein kinase</keyword>
<name>A0A396J9K5_MEDTR</name>
<dbReference type="PROSITE" id="PS00108">
    <property type="entry name" value="PROTEIN_KINASE_ST"/>
    <property type="match status" value="1"/>
</dbReference>
<dbReference type="GO" id="GO:0005524">
    <property type="term" value="F:ATP binding"/>
    <property type="evidence" value="ECO:0007669"/>
    <property type="project" value="UniProtKB-KW"/>
</dbReference>
<evidence type="ECO:0000256" key="3">
    <source>
        <dbReference type="ARBA" id="ARBA00022679"/>
    </source>
</evidence>
<evidence type="ECO:0000256" key="5">
    <source>
        <dbReference type="ARBA" id="ARBA00022741"/>
    </source>
</evidence>
<evidence type="ECO:0000313" key="14">
    <source>
        <dbReference type="Proteomes" id="UP000265566"/>
    </source>
</evidence>
<dbReference type="Gramene" id="rna7487">
    <property type="protein sequence ID" value="RHN71847.1"/>
    <property type="gene ID" value="gene7487"/>
</dbReference>
<dbReference type="Pfam" id="PF07714">
    <property type="entry name" value="PK_Tyr_Ser-Thr"/>
    <property type="match status" value="1"/>
</dbReference>
<evidence type="ECO:0000256" key="11">
    <source>
        <dbReference type="ARBA" id="ARBA00048679"/>
    </source>
</evidence>
<dbReference type="InterPro" id="IPR001245">
    <property type="entry name" value="Ser-Thr/Tyr_kinase_cat_dom"/>
</dbReference>
<keyword evidence="5" id="KW-0547">Nucleotide-binding</keyword>
<dbReference type="PROSITE" id="PS50011">
    <property type="entry name" value="PROTEIN_KINASE_DOM"/>
    <property type="match status" value="1"/>
</dbReference>
<evidence type="ECO:0000259" key="12">
    <source>
        <dbReference type="PROSITE" id="PS50011"/>
    </source>
</evidence>
<evidence type="ECO:0000256" key="6">
    <source>
        <dbReference type="ARBA" id="ARBA00022777"/>
    </source>
</evidence>
<gene>
    <name evidence="13" type="ORF">MtrunA17_Chr2g0281241</name>
</gene>
<dbReference type="InterPro" id="IPR008271">
    <property type="entry name" value="Ser/Thr_kinase_AS"/>
</dbReference>
<dbReference type="Gene3D" id="3.30.200.20">
    <property type="entry name" value="Phosphorylase Kinase, domain 1"/>
    <property type="match status" value="1"/>
</dbReference>
<dbReference type="Proteomes" id="UP000265566">
    <property type="component" value="Chromosome 2"/>
</dbReference>
<dbReference type="InterPro" id="IPR011009">
    <property type="entry name" value="Kinase-like_dom_sf"/>
</dbReference>
<proteinExistence type="predicted"/>
<sequence length="313" mass="35151">MCTESLKYCSCTQCTAHANFFINEGPHGCLIWLGTWLTLGHRNKNEEQASPLFDIDTILAATDSFSIENKIGQGGFGPVYKGILAQGKEIGVKRLSKTSKQGVTEFMNEVGLVAKLQRRNLVSVLGRCTYGNERMLVYEYMPNGSLNHFIFDPVQGKILQWRKRYDIITGVARGLLYLHQDSKLTIVHRDLKTSNILLDSELNPKILILVCHISWKEIVQLGYMSPEYAVNGLLSLKSDVFSFGVIVLEMLSGIRNNHFKNQDHPHNLLGQGRALEFMDASIPSELLRCLQVGLLCVQKLPEDRPDMSSVVSH</sequence>
<organism evidence="13 14">
    <name type="scientific">Medicago truncatula</name>
    <name type="common">Barrel medic</name>
    <name type="synonym">Medicago tribuloides</name>
    <dbReference type="NCBI Taxonomy" id="3880"/>
    <lineage>
        <taxon>Eukaryota</taxon>
        <taxon>Viridiplantae</taxon>
        <taxon>Streptophyta</taxon>
        <taxon>Embryophyta</taxon>
        <taxon>Tracheophyta</taxon>
        <taxon>Spermatophyta</taxon>
        <taxon>Magnoliopsida</taxon>
        <taxon>eudicotyledons</taxon>
        <taxon>Gunneridae</taxon>
        <taxon>Pentapetalae</taxon>
        <taxon>rosids</taxon>
        <taxon>fabids</taxon>
        <taxon>Fabales</taxon>
        <taxon>Fabaceae</taxon>
        <taxon>Papilionoideae</taxon>
        <taxon>50 kb inversion clade</taxon>
        <taxon>NPAAA clade</taxon>
        <taxon>Hologalegina</taxon>
        <taxon>IRL clade</taxon>
        <taxon>Trifolieae</taxon>
        <taxon>Medicago</taxon>
    </lineage>
</organism>
<dbReference type="FunFam" id="3.30.200.20:FF:000195">
    <property type="entry name" value="G-type lectin S-receptor-like serine/threonine-protein kinase"/>
    <property type="match status" value="1"/>
</dbReference>
<dbReference type="InterPro" id="IPR000719">
    <property type="entry name" value="Prot_kinase_dom"/>
</dbReference>
<evidence type="ECO:0000256" key="7">
    <source>
        <dbReference type="ARBA" id="ARBA00022840"/>
    </source>
</evidence>
<keyword evidence="4" id="KW-0732">Signal</keyword>
<dbReference type="GO" id="GO:0004674">
    <property type="term" value="F:protein serine/threonine kinase activity"/>
    <property type="evidence" value="ECO:0007669"/>
    <property type="project" value="UniProtKB-KW"/>
</dbReference>